<dbReference type="AlphaFoldDB" id="A0A7R9YCZ8"/>
<organism evidence="2">
    <name type="scientific">Pinguiococcus pyrenoidosus</name>
    <dbReference type="NCBI Taxonomy" id="172671"/>
    <lineage>
        <taxon>Eukaryota</taxon>
        <taxon>Sar</taxon>
        <taxon>Stramenopiles</taxon>
        <taxon>Ochrophyta</taxon>
        <taxon>Pinguiophyceae</taxon>
        <taxon>Pinguiochrysidales</taxon>
        <taxon>Pinguiochrysidaceae</taxon>
        <taxon>Pinguiococcus</taxon>
    </lineage>
</organism>
<feature type="signal peptide" evidence="1">
    <location>
        <begin position="1"/>
        <end position="15"/>
    </location>
</feature>
<keyword evidence="1" id="KW-0732">Signal</keyword>
<evidence type="ECO:0000256" key="1">
    <source>
        <dbReference type="SAM" id="SignalP"/>
    </source>
</evidence>
<sequence length="360" mass="38155">MRLCVLFSALSCAAALRVPFTRRSSVPDKTSGQFDSIATATLPDDAVADLEKQPKAAPLRITEQFVALEDSLIKGLPSVDFMSQLSSAALKLGEQLDALDEAIQKNLGRADEAGVSVSTVDAVATAVTEKEEEVSDAQVGKIVGIVEDMVDQLYFGVPGPVAEATDEEEKEKETAPVPVATSSLVPKIVVMDKEVAQASADKVAMESRKTGAKPATFEKLYKEMQTVGVEAVKAAKATQEETAAEAAATAEAVEAEVAKPIATEAVEAAPVLAEPVLATSVVVDDPVAAEPVVAEPEPVATEAVSGTAPAAALTTAELVKVPFRGAYEMLREGRTTRRKFWSSRVRRGFAKVFRRKWLRS</sequence>
<evidence type="ECO:0000313" key="2">
    <source>
        <dbReference type="EMBL" id="CAD8258756.1"/>
    </source>
</evidence>
<reference evidence="2" key="1">
    <citation type="submission" date="2021-01" db="EMBL/GenBank/DDBJ databases">
        <authorList>
            <person name="Corre E."/>
            <person name="Pelletier E."/>
            <person name="Niang G."/>
            <person name="Scheremetjew M."/>
            <person name="Finn R."/>
            <person name="Kale V."/>
            <person name="Holt S."/>
            <person name="Cochrane G."/>
            <person name="Meng A."/>
            <person name="Brown T."/>
            <person name="Cohen L."/>
        </authorList>
    </citation>
    <scope>NUCLEOTIDE SEQUENCE</scope>
    <source>
        <strain evidence="2">CCMP2078</strain>
    </source>
</reference>
<protein>
    <submittedName>
        <fullName evidence="2">Uncharacterized protein</fullName>
    </submittedName>
</protein>
<name>A0A7R9YCZ8_9STRA</name>
<feature type="chain" id="PRO_5031485957" evidence="1">
    <location>
        <begin position="16"/>
        <end position="360"/>
    </location>
</feature>
<accession>A0A7R9YCZ8</accession>
<dbReference type="EMBL" id="HBEA01010781">
    <property type="protein sequence ID" value="CAD8258756.1"/>
    <property type="molecule type" value="Transcribed_RNA"/>
</dbReference>
<proteinExistence type="predicted"/>
<gene>
    <name evidence="2" type="ORF">PPYR1160_LOCUS8257</name>
</gene>